<accession>A0A0C2D6X4</accession>
<dbReference type="PANTHER" id="PTHR30267:SF2">
    <property type="entry name" value="PROTEIN PRKA"/>
    <property type="match status" value="1"/>
</dbReference>
<sequence length="790" mass="89420">MSDPSRPPASERLAKLAEVVAKDFASTGRILSFDEWFELLLAEPRIHARNSAQYVRDALDYFGRSQVRTPQGTVNRFNLFDRSFDDGPRLVGQERGQNELYEVLDGYCRLGRIDSLVLLHGPNGSAKSTLLECLQAGLEAYSHTDAGIMYRFAWVFPTREKGGSGIGFGAAPLREILGEESFARLNGDVIQARLTDENKDHPIFLVPRASRQELLREVFADDPEFVVPYTIRNGDLSARNRKIFDALLAGYQGDLRKVYQHVQIERLHLSRTYRCGLVDVEPKQAVDARSFPVTGDKAFSHLPASVAGQVLYGTQGDLVDAQRGVISFSDLLKRPYEHYKYLLTATESAHVVLDHLLLGLDVVFTGSANDINLLEFRARRAAEYQSFRARLDLISVPYLLDYRVERKIYQEQVGDLLRGVHIAPHVPRILALWGVMTRLRQPDLAKYSRKITDAMKRIGPLEKADLYAYGRVPSGLSSEEARELLAAVPTMYAERFEHAVAKSQGAEHILGDYEGSFGASVRDLKNVLLAAASKLGSESGSDSGVGAGAGLQRGDNGRTVTVPALFEELREFLGDAVHHGWMHLAQTESGFHHLDGEGSITEFAYERWLDLSDREVREALGLVHEDRYLDLFRKYVIHASHFVKRERMFDELTGKLADPDEKFMRELEKAMDPHAKDGFRQDILARIGAWALSHPHEDPDYPVIFADYFSRMREDYYRQQKETVRKGIDTLLELLKQDELPEFDLAATEKHKAKHALEVLLGEHDGDERRERHTRESLNQTLVELSKRRY</sequence>
<dbReference type="Pfam" id="PF08298">
    <property type="entry name" value="AAA_PrkA"/>
    <property type="match status" value="1"/>
</dbReference>
<dbReference type="EMBL" id="JMCC02000025">
    <property type="protein sequence ID" value="KIG17405.1"/>
    <property type="molecule type" value="Genomic_DNA"/>
</dbReference>
<protein>
    <submittedName>
        <fullName evidence="2">Serine protein kinase (PrkA protein), P-loop containing protein</fullName>
    </submittedName>
</protein>
<dbReference type="Pfam" id="PF06798">
    <property type="entry name" value="PrkA"/>
    <property type="match status" value="1"/>
</dbReference>
<feature type="domain" description="PrkA AAA" evidence="1">
    <location>
        <begin position="31"/>
        <end position="446"/>
    </location>
</feature>
<proteinExistence type="predicted"/>
<name>A0A0C2D6X4_9BACT</name>
<dbReference type="InterPro" id="IPR027417">
    <property type="entry name" value="P-loop_NTPase"/>
</dbReference>
<keyword evidence="2" id="KW-0808">Transferase</keyword>
<dbReference type="SUPFAM" id="SSF52540">
    <property type="entry name" value="P-loop containing nucleoside triphosphate hydrolases"/>
    <property type="match status" value="1"/>
</dbReference>
<evidence type="ECO:0000259" key="1">
    <source>
        <dbReference type="SMART" id="SM00763"/>
    </source>
</evidence>
<organism evidence="2 3">
    <name type="scientific">Enhygromyxa salina</name>
    <dbReference type="NCBI Taxonomy" id="215803"/>
    <lineage>
        <taxon>Bacteria</taxon>
        <taxon>Pseudomonadati</taxon>
        <taxon>Myxococcota</taxon>
        <taxon>Polyangia</taxon>
        <taxon>Nannocystales</taxon>
        <taxon>Nannocystaceae</taxon>
        <taxon>Enhygromyxa</taxon>
    </lineage>
</organism>
<reference evidence="2 3" key="1">
    <citation type="submission" date="2014-12" db="EMBL/GenBank/DDBJ databases">
        <title>Genome assembly of Enhygromyxa salina DSM 15201.</title>
        <authorList>
            <person name="Sharma G."/>
            <person name="Subramanian S."/>
        </authorList>
    </citation>
    <scope>NUCLEOTIDE SEQUENCE [LARGE SCALE GENOMIC DNA]</scope>
    <source>
        <strain evidence="2 3">DSM 15201</strain>
    </source>
</reference>
<keyword evidence="2" id="KW-0418">Kinase</keyword>
<dbReference type="RefSeq" id="WP_052548368.1">
    <property type="nucleotide sequence ID" value="NZ_JMCC02000025.1"/>
</dbReference>
<dbReference type="AlphaFoldDB" id="A0A0C2D6X4"/>
<dbReference type="GO" id="GO:0004672">
    <property type="term" value="F:protein kinase activity"/>
    <property type="evidence" value="ECO:0007669"/>
    <property type="project" value="TreeGrafter"/>
</dbReference>
<evidence type="ECO:0000313" key="2">
    <source>
        <dbReference type="EMBL" id="KIG17405.1"/>
    </source>
</evidence>
<dbReference type="Proteomes" id="UP000031599">
    <property type="component" value="Unassembled WGS sequence"/>
</dbReference>
<dbReference type="SMART" id="SM00763">
    <property type="entry name" value="AAA_PrkA"/>
    <property type="match status" value="1"/>
</dbReference>
<dbReference type="InterPro" id="IPR013153">
    <property type="entry name" value="Prk_AAA"/>
</dbReference>
<comment type="caution">
    <text evidence="2">The sequence shown here is derived from an EMBL/GenBank/DDBJ whole genome shotgun (WGS) entry which is preliminary data.</text>
</comment>
<dbReference type="InterPro" id="IPR010650">
    <property type="entry name" value="PrkA_C"/>
</dbReference>
<evidence type="ECO:0000313" key="3">
    <source>
        <dbReference type="Proteomes" id="UP000031599"/>
    </source>
</evidence>
<gene>
    <name evidence="2" type="ORF">DB30_03324</name>
</gene>
<dbReference type="PANTHER" id="PTHR30267">
    <property type="entry name" value="PROTEIN KINASE PRKA"/>
    <property type="match status" value="1"/>
</dbReference>